<dbReference type="PANTHER" id="PTHR36837:SF5">
    <property type="entry name" value="POLY-3-HYDROXYBUTYRATE SYNTHASE"/>
    <property type="match status" value="1"/>
</dbReference>
<comment type="subcellular location">
    <subcellularLocation>
        <location evidence="1">Cytoplasm</location>
    </subcellularLocation>
</comment>
<dbReference type="InterPro" id="IPR051321">
    <property type="entry name" value="PHA/PHB_synthase"/>
</dbReference>
<keyword evidence="8" id="KW-1185">Reference proteome</keyword>
<gene>
    <name evidence="7" type="primary">phaC</name>
    <name evidence="7" type="ORF">WG900_09650</name>
</gene>
<dbReference type="RefSeq" id="WP_339966681.1">
    <property type="nucleotide sequence ID" value="NZ_JBBHJY010000004.1"/>
</dbReference>
<evidence type="ECO:0000256" key="1">
    <source>
        <dbReference type="ARBA" id="ARBA00004496"/>
    </source>
</evidence>
<evidence type="ECO:0000256" key="5">
    <source>
        <dbReference type="SAM" id="MobiDB-lite"/>
    </source>
</evidence>
<dbReference type="Pfam" id="PF00561">
    <property type="entry name" value="Abhydrolase_1"/>
    <property type="match status" value="1"/>
</dbReference>
<sequence length="631" mass="70354">MGDSSSDKPGEPGGSDPFAEMLKMQAEATQAMLGRFASFAGAPPATPLATDPAEFTQWASVMQRMQDKLLAFRPDLSLANPPKQVTDPATWLEMVEGWYKKMPFADAETQGRMWDDSVKLWQGVLGQFTGGKPNDDAGPELPRTDRRFKDPRWREQPVFALIHQAYLLFSEQLTQLADKAEGLEPDRKEQLRFATRTLTEALSPANFPLTNPVVLERTLETKGENLVQGMEHLLTDLKKGQLTHTDPDAFELGRNIAMTPGKVVFETPMFQLIQYSPTTESVLEVPLVIFPPWINRFYILDLNPAKSFVRWAVEQGLTVFMVSWKSADASMADVVWDDYIRSQIEAIDHVRERLGVASVHTIGYCVAGTTLAATLAVLCRRGEGEKVKSATFFTAQVDFTHAGELRNFIDDQQISAANALATDGYLDGRIMAATFNMLRSSDLIWNYVIDNYLLGKEYPAFDLLHWNGDTTNLPAKWHHEYLCDLYRDNKLVVPDALSANGTPIDLTRITVPCFIQAGREDHIAPPESVWMLTRHLRGPWTFMLAGSGHIAGVVNPPSSGKYQYWTNPEPGDTLADFVAGAEEHPGSWWGHWLGWIEQQDSARIPAKGKRAPGGKGDPGIEDAPGRYVMTR</sequence>
<name>A0ABU8S896_9SPHN</name>
<protein>
    <submittedName>
        <fullName evidence="7">Class I poly(R)-hydroxyalkanoic acid synthase</fullName>
    </submittedName>
</protein>
<evidence type="ECO:0000256" key="3">
    <source>
        <dbReference type="ARBA" id="ARBA00022679"/>
    </source>
</evidence>
<dbReference type="EMBL" id="JBBHJY010000004">
    <property type="protein sequence ID" value="MEJ6010182.1"/>
    <property type="molecule type" value="Genomic_DNA"/>
</dbReference>
<proteinExistence type="predicted"/>
<dbReference type="SUPFAM" id="SSF53474">
    <property type="entry name" value="alpha/beta-Hydrolases"/>
    <property type="match status" value="1"/>
</dbReference>
<dbReference type="Gene3D" id="3.40.50.1820">
    <property type="entry name" value="alpha/beta hydrolase"/>
    <property type="match status" value="1"/>
</dbReference>
<keyword evidence="2" id="KW-0963">Cytoplasm</keyword>
<dbReference type="Proteomes" id="UP001379235">
    <property type="component" value="Unassembled WGS sequence"/>
</dbReference>
<reference evidence="7 8" key="1">
    <citation type="submission" date="2024-03" db="EMBL/GenBank/DDBJ databases">
        <authorList>
            <person name="Jo J.-H."/>
        </authorList>
    </citation>
    <scope>NUCLEOTIDE SEQUENCE [LARGE SCALE GENOMIC DNA]</scope>
    <source>
        <strain evidence="7 8">AS3R-12</strain>
    </source>
</reference>
<comment type="caution">
    <text evidence="7">The sequence shown here is derived from an EMBL/GenBank/DDBJ whole genome shotgun (WGS) entry which is preliminary data.</text>
</comment>
<dbReference type="InterPro" id="IPR000253">
    <property type="entry name" value="FHA_dom"/>
</dbReference>
<dbReference type="InterPro" id="IPR010941">
    <property type="entry name" value="PhaC_N"/>
</dbReference>
<organism evidence="7 8">
    <name type="scientific">Novosphingobium aquae</name>
    <dbReference type="NCBI Taxonomy" id="3133435"/>
    <lineage>
        <taxon>Bacteria</taxon>
        <taxon>Pseudomonadati</taxon>
        <taxon>Pseudomonadota</taxon>
        <taxon>Alphaproteobacteria</taxon>
        <taxon>Sphingomonadales</taxon>
        <taxon>Sphingomonadaceae</taxon>
        <taxon>Novosphingobium</taxon>
    </lineage>
</organism>
<evidence type="ECO:0000313" key="7">
    <source>
        <dbReference type="EMBL" id="MEJ6010182.1"/>
    </source>
</evidence>
<dbReference type="PROSITE" id="PS50006">
    <property type="entry name" value="FHA_DOMAIN"/>
    <property type="match status" value="1"/>
</dbReference>
<dbReference type="NCBIfam" id="TIGR01838">
    <property type="entry name" value="PHA_synth_I"/>
    <property type="match status" value="1"/>
</dbReference>
<evidence type="ECO:0000259" key="6">
    <source>
        <dbReference type="PROSITE" id="PS50006"/>
    </source>
</evidence>
<feature type="domain" description="FHA" evidence="6">
    <location>
        <begin position="452"/>
        <end position="509"/>
    </location>
</feature>
<evidence type="ECO:0000256" key="2">
    <source>
        <dbReference type="ARBA" id="ARBA00022490"/>
    </source>
</evidence>
<keyword evidence="4" id="KW-0012">Acyltransferase</keyword>
<accession>A0ABU8S896</accession>
<dbReference type="PANTHER" id="PTHR36837">
    <property type="entry name" value="POLY(3-HYDROXYALKANOATE) POLYMERASE SUBUNIT PHAC"/>
    <property type="match status" value="1"/>
</dbReference>
<feature type="region of interest" description="Disordered" evidence="5">
    <location>
        <begin position="605"/>
        <end position="631"/>
    </location>
</feature>
<keyword evidence="3" id="KW-0808">Transferase</keyword>
<dbReference type="Pfam" id="PF07167">
    <property type="entry name" value="PhaC_N"/>
    <property type="match status" value="1"/>
</dbReference>
<dbReference type="InterPro" id="IPR000073">
    <property type="entry name" value="AB_hydrolase_1"/>
</dbReference>
<evidence type="ECO:0000256" key="4">
    <source>
        <dbReference type="ARBA" id="ARBA00023315"/>
    </source>
</evidence>
<evidence type="ECO:0000313" key="8">
    <source>
        <dbReference type="Proteomes" id="UP001379235"/>
    </source>
</evidence>
<dbReference type="InterPro" id="IPR010963">
    <property type="entry name" value="PHA_synth_I"/>
</dbReference>
<dbReference type="InterPro" id="IPR029058">
    <property type="entry name" value="AB_hydrolase_fold"/>
</dbReference>